<dbReference type="AlphaFoldDB" id="A0A388L729"/>
<feature type="region of interest" description="Disordered" evidence="2">
    <location>
        <begin position="324"/>
        <end position="361"/>
    </location>
</feature>
<evidence type="ECO:0000313" key="3">
    <source>
        <dbReference type="EMBL" id="GBG78120.1"/>
    </source>
</evidence>
<organism evidence="3 4">
    <name type="scientific">Chara braunii</name>
    <name type="common">Braun's stonewort</name>
    <dbReference type="NCBI Taxonomy" id="69332"/>
    <lineage>
        <taxon>Eukaryota</taxon>
        <taxon>Viridiplantae</taxon>
        <taxon>Streptophyta</taxon>
        <taxon>Charophyceae</taxon>
        <taxon>Charales</taxon>
        <taxon>Characeae</taxon>
        <taxon>Chara</taxon>
    </lineage>
</organism>
<feature type="coiled-coil region" evidence="1">
    <location>
        <begin position="361"/>
        <end position="388"/>
    </location>
</feature>
<comment type="caution">
    <text evidence="3">The sequence shown here is derived from an EMBL/GenBank/DDBJ whole genome shotgun (WGS) entry which is preliminary data.</text>
</comment>
<gene>
    <name evidence="3" type="ORF">CBR_g26057</name>
</gene>
<feature type="compositionally biased region" description="Acidic residues" evidence="2">
    <location>
        <begin position="213"/>
        <end position="227"/>
    </location>
</feature>
<keyword evidence="1" id="KW-0175">Coiled coil</keyword>
<proteinExistence type="predicted"/>
<evidence type="ECO:0000256" key="2">
    <source>
        <dbReference type="SAM" id="MobiDB-lite"/>
    </source>
</evidence>
<reference evidence="3 4" key="1">
    <citation type="journal article" date="2018" name="Cell">
        <title>The Chara Genome: Secondary Complexity and Implications for Plant Terrestrialization.</title>
        <authorList>
            <person name="Nishiyama T."/>
            <person name="Sakayama H."/>
            <person name="Vries J.D."/>
            <person name="Buschmann H."/>
            <person name="Saint-Marcoux D."/>
            <person name="Ullrich K.K."/>
            <person name="Haas F.B."/>
            <person name="Vanderstraeten L."/>
            <person name="Becker D."/>
            <person name="Lang D."/>
            <person name="Vosolsobe S."/>
            <person name="Rombauts S."/>
            <person name="Wilhelmsson P.K.I."/>
            <person name="Janitza P."/>
            <person name="Kern R."/>
            <person name="Heyl A."/>
            <person name="Rumpler F."/>
            <person name="Villalobos L.I.A.C."/>
            <person name="Clay J.M."/>
            <person name="Skokan R."/>
            <person name="Toyoda A."/>
            <person name="Suzuki Y."/>
            <person name="Kagoshima H."/>
            <person name="Schijlen E."/>
            <person name="Tajeshwar N."/>
            <person name="Catarino B."/>
            <person name="Hetherington A.J."/>
            <person name="Saltykova A."/>
            <person name="Bonnot C."/>
            <person name="Breuninger H."/>
            <person name="Symeonidi A."/>
            <person name="Radhakrishnan G.V."/>
            <person name="Van Nieuwerburgh F."/>
            <person name="Deforce D."/>
            <person name="Chang C."/>
            <person name="Karol K.G."/>
            <person name="Hedrich R."/>
            <person name="Ulvskov P."/>
            <person name="Glockner G."/>
            <person name="Delwiche C.F."/>
            <person name="Petrasek J."/>
            <person name="Van de Peer Y."/>
            <person name="Friml J."/>
            <person name="Beilby M."/>
            <person name="Dolan L."/>
            <person name="Kohara Y."/>
            <person name="Sugano S."/>
            <person name="Fujiyama A."/>
            <person name="Delaux P.-M."/>
            <person name="Quint M."/>
            <person name="TheiBen G."/>
            <person name="Hagemann M."/>
            <person name="Harholt J."/>
            <person name="Dunand C."/>
            <person name="Zachgo S."/>
            <person name="Langdale J."/>
            <person name="Maumus F."/>
            <person name="Straeten D.V.D."/>
            <person name="Gould S.B."/>
            <person name="Rensing S.A."/>
        </authorList>
    </citation>
    <scope>NUCLEOTIDE SEQUENCE [LARGE SCALE GENOMIC DNA]</scope>
    <source>
        <strain evidence="3 4">S276</strain>
    </source>
</reference>
<protein>
    <submittedName>
        <fullName evidence="3">Uncharacterized protein</fullName>
    </submittedName>
</protein>
<feature type="region of interest" description="Disordered" evidence="2">
    <location>
        <begin position="250"/>
        <end position="284"/>
    </location>
</feature>
<feature type="compositionally biased region" description="Polar residues" evidence="2">
    <location>
        <begin position="115"/>
        <end position="130"/>
    </location>
</feature>
<dbReference type="Gramene" id="GBG78120">
    <property type="protein sequence ID" value="GBG78120"/>
    <property type="gene ID" value="CBR_g26057"/>
</dbReference>
<feature type="compositionally biased region" description="Acidic residues" evidence="2">
    <location>
        <begin position="351"/>
        <end position="361"/>
    </location>
</feature>
<evidence type="ECO:0000313" key="4">
    <source>
        <dbReference type="Proteomes" id="UP000265515"/>
    </source>
</evidence>
<feature type="compositionally biased region" description="Polar residues" evidence="2">
    <location>
        <begin position="154"/>
        <end position="165"/>
    </location>
</feature>
<feature type="compositionally biased region" description="Basic and acidic residues" evidence="2">
    <location>
        <begin position="47"/>
        <end position="70"/>
    </location>
</feature>
<dbReference type="EMBL" id="BFEA01000286">
    <property type="protein sequence ID" value="GBG78120.1"/>
    <property type="molecule type" value="Genomic_DNA"/>
</dbReference>
<sequence length="505" mass="57211">MEDKDIGSLTKPMIDETTLLDDKQRLKTMEELNQVGRTAEAAYLENSRAREEAQKEVQSHDQGNEAKGMDYTEGGVGSTRADNTATSLKRKARTEESNEISQGEQGEQGSKRAQSEGATATSGTQQTPGKQDQEMESVQEGTGSLTPSDEPMGVSQQADNGQSPSDEQEMEDTGKEEDPSKAGPASPAKEPKRRRERGKDVGTDGLDGNSSEDGWDDEEEEEEEEPETLERWVKCVHALEWERLVECEVRGSPQAPKKFEGSHSSSRGHHHRKPLRHTEKEKEVNEFYATQYGWKAQLRKNDIQVQSGNYNKLFEWPRTYQANGLKRSERKRKAQQEAQQTDKESQSQASTEEETGEEELMEDARRQAVILEAQINVLKDQNRELGEDTTNLDKIAYAPHKEIEAAAKLYARNSPKRRVILPFRWNEEHKDWEVAIPRSLALVTAEEANCFRQSLKGTISEDLPTHTYVLGDWKQEREETQESADTLQATDYRPILFRLQETAKL</sequence>
<evidence type="ECO:0000256" key="1">
    <source>
        <dbReference type="SAM" id="Coils"/>
    </source>
</evidence>
<feature type="compositionally biased region" description="Polar residues" evidence="2">
    <location>
        <begin position="99"/>
        <end position="108"/>
    </location>
</feature>
<feature type="compositionally biased region" description="Basic residues" evidence="2">
    <location>
        <begin position="266"/>
        <end position="275"/>
    </location>
</feature>
<feature type="region of interest" description="Disordered" evidence="2">
    <location>
        <begin position="39"/>
        <end position="231"/>
    </location>
</feature>
<keyword evidence="4" id="KW-1185">Reference proteome</keyword>
<dbReference type="Proteomes" id="UP000265515">
    <property type="component" value="Unassembled WGS sequence"/>
</dbReference>
<accession>A0A388L729</accession>
<name>A0A388L729_CHABU</name>